<feature type="transmembrane region" description="Helical" evidence="1">
    <location>
        <begin position="212"/>
        <end position="239"/>
    </location>
</feature>
<feature type="transmembrane region" description="Helical" evidence="1">
    <location>
        <begin position="76"/>
        <end position="96"/>
    </location>
</feature>
<sequence>MAIVHCKVLGFVNMLGRAGRIRCAPFRSDPIRGGCSMVPVASFVFMAVTVVIAFGVPLGGLIWLQTRRTSGGAPRYPAVGRAFLCGALAFTAAQVLTRLPLMALLATHRAHPLAAFLLSGPVASYTAGLFEETGRLVVMVLLLRRFHRWIDGVSFGLGHGGIEAMLLVGLSYVSNLVIAVMINTGQWSRLAAMLPADRAGAVRDAMVGTPSVLFLAAGVERISAIGVHVALSVLVLWGVHRQRKALAWLVAVVLHGTVNLTAILMAGARIGPWWIELVLLVLAAALLVLAVRLRPAMAADVTPDLRRMPPPIAQRV</sequence>
<feature type="transmembrane region" description="Helical" evidence="1">
    <location>
        <begin position="116"/>
        <end position="143"/>
    </location>
</feature>
<dbReference type="EMBL" id="CP045725">
    <property type="protein sequence ID" value="QGF23196.1"/>
    <property type="molecule type" value="Genomic_DNA"/>
</dbReference>
<feature type="transmembrane region" description="Helical" evidence="1">
    <location>
        <begin position="164"/>
        <end position="182"/>
    </location>
</feature>
<organism evidence="2 3">
    <name type="scientific">Raineyella fluvialis</name>
    <dbReference type="NCBI Taxonomy" id="2662261"/>
    <lineage>
        <taxon>Bacteria</taxon>
        <taxon>Bacillati</taxon>
        <taxon>Actinomycetota</taxon>
        <taxon>Actinomycetes</taxon>
        <taxon>Propionibacteriales</taxon>
        <taxon>Propionibacteriaceae</taxon>
        <taxon>Raineyella</taxon>
    </lineage>
</organism>
<feature type="transmembrane region" description="Helical" evidence="1">
    <location>
        <begin position="40"/>
        <end position="64"/>
    </location>
</feature>
<keyword evidence="1" id="KW-0472">Membrane</keyword>
<dbReference type="KEGG" id="rain:Rai3103_05435"/>
<proteinExistence type="predicted"/>
<accession>A0A5Q2FFX7</accession>
<dbReference type="Proteomes" id="UP000386847">
    <property type="component" value="Chromosome"/>
</dbReference>
<name>A0A5Q2FFX7_9ACTN</name>
<keyword evidence="1" id="KW-1133">Transmembrane helix</keyword>
<dbReference type="InterPro" id="IPR011397">
    <property type="entry name" value="YhfC"/>
</dbReference>
<feature type="transmembrane region" description="Helical" evidence="1">
    <location>
        <begin position="246"/>
        <end position="267"/>
    </location>
</feature>
<dbReference type="Pfam" id="PF10086">
    <property type="entry name" value="YhfC"/>
    <property type="match status" value="1"/>
</dbReference>
<evidence type="ECO:0000313" key="2">
    <source>
        <dbReference type="EMBL" id="QGF23196.1"/>
    </source>
</evidence>
<keyword evidence="2" id="KW-0482">Metalloprotease</keyword>
<reference evidence="2 3" key="1">
    <citation type="submission" date="2019-10" db="EMBL/GenBank/DDBJ databases">
        <title>Genomic analysis of Raineyella sp. CBA3103.</title>
        <authorList>
            <person name="Roh S.W."/>
        </authorList>
    </citation>
    <scope>NUCLEOTIDE SEQUENCE [LARGE SCALE GENOMIC DNA]</scope>
    <source>
        <strain evidence="2 3">CBA3103</strain>
    </source>
</reference>
<keyword evidence="2" id="KW-0645">Protease</keyword>
<evidence type="ECO:0000313" key="3">
    <source>
        <dbReference type="Proteomes" id="UP000386847"/>
    </source>
</evidence>
<protein>
    <submittedName>
        <fullName evidence="2">YhfC family intramembrane metalloprotease</fullName>
    </submittedName>
</protein>
<feature type="transmembrane region" description="Helical" evidence="1">
    <location>
        <begin position="273"/>
        <end position="291"/>
    </location>
</feature>
<evidence type="ECO:0000256" key="1">
    <source>
        <dbReference type="SAM" id="Phobius"/>
    </source>
</evidence>
<dbReference type="GO" id="GO:0006508">
    <property type="term" value="P:proteolysis"/>
    <property type="evidence" value="ECO:0007669"/>
    <property type="project" value="UniProtKB-KW"/>
</dbReference>
<keyword evidence="1" id="KW-0812">Transmembrane</keyword>
<keyword evidence="3" id="KW-1185">Reference proteome</keyword>
<gene>
    <name evidence="2" type="ORF">Rai3103_05435</name>
</gene>
<dbReference type="AlphaFoldDB" id="A0A5Q2FFX7"/>
<keyword evidence="2" id="KW-0378">Hydrolase</keyword>
<dbReference type="GO" id="GO:0008237">
    <property type="term" value="F:metallopeptidase activity"/>
    <property type="evidence" value="ECO:0007669"/>
    <property type="project" value="UniProtKB-KW"/>
</dbReference>